<evidence type="ECO:0000313" key="3">
    <source>
        <dbReference type="Proteomes" id="UP000728032"/>
    </source>
</evidence>
<dbReference type="Proteomes" id="UP000728032">
    <property type="component" value="Unassembled WGS sequence"/>
</dbReference>
<keyword evidence="1" id="KW-0812">Transmembrane</keyword>
<keyword evidence="1" id="KW-1133">Transmembrane helix</keyword>
<feature type="transmembrane region" description="Helical" evidence="1">
    <location>
        <begin position="59"/>
        <end position="78"/>
    </location>
</feature>
<feature type="transmembrane region" description="Helical" evidence="1">
    <location>
        <begin position="35"/>
        <end position="53"/>
    </location>
</feature>
<organism evidence="2">
    <name type="scientific">Oppiella nova</name>
    <dbReference type="NCBI Taxonomy" id="334625"/>
    <lineage>
        <taxon>Eukaryota</taxon>
        <taxon>Metazoa</taxon>
        <taxon>Ecdysozoa</taxon>
        <taxon>Arthropoda</taxon>
        <taxon>Chelicerata</taxon>
        <taxon>Arachnida</taxon>
        <taxon>Acari</taxon>
        <taxon>Acariformes</taxon>
        <taxon>Sarcoptiformes</taxon>
        <taxon>Oribatida</taxon>
        <taxon>Brachypylina</taxon>
        <taxon>Oppioidea</taxon>
        <taxon>Oppiidae</taxon>
        <taxon>Oppiella</taxon>
    </lineage>
</organism>
<dbReference type="OrthoDB" id="6531615at2759"/>
<dbReference type="EMBL" id="OC935101">
    <property type="protein sequence ID" value="CAD7660454.1"/>
    <property type="molecule type" value="Genomic_DNA"/>
</dbReference>
<dbReference type="AlphaFoldDB" id="A0A7R9MHP6"/>
<keyword evidence="3" id="KW-1185">Reference proteome</keyword>
<feature type="transmembrane region" description="Helical" evidence="1">
    <location>
        <begin position="6"/>
        <end position="28"/>
    </location>
</feature>
<reference evidence="2" key="1">
    <citation type="submission" date="2020-11" db="EMBL/GenBank/DDBJ databases">
        <authorList>
            <person name="Tran Van P."/>
        </authorList>
    </citation>
    <scope>NUCLEOTIDE SEQUENCE</scope>
</reference>
<evidence type="ECO:0000256" key="1">
    <source>
        <dbReference type="SAM" id="Phobius"/>
    </source>
</evidence>
<dbReference type="EMBL" id="CAJPVJ010020276">
    <property type="protein sequence ID" value="CAG2177592.1"/>
    <property type="molecule type" value="Genomic_DNA"/>
</dbReference>
<protein>
    <submittedName>
        <fullName evidence="2">Uncharacterized protein</fullName>
    </submittedName>
</protein>
<name>A0A7R9MHP6_9ACAR</name>
<keyword evidence="1" id="KW-0472">Membrane</keyword>
<accession>A0A7R9MHP6</accession>
<proteinExistence type="predicted"/>
<evidence type="ECO:0000313" key="2">
    <source>
        <dbReference type="EMBL" id="CAD7660454.1"/>
    </source>
</evidence>
<gene>
    <name evidence="2" type="ORF">ONB1V03_LOCUS17022</name>
</gene>
<sequence length="90" mass="9495">MSILYITVTVGLIAGVFGLLISVVGLVGIIKEIKWIVITLLVLQIIAIILNFVGGEVGAGVWGIVCAILTAVFLHLIIQKQKEGSPDNLA</sequence>